<protein>
    <submittedName>
        <fullName evidence="3">YciI family protein</fullName>
    </submittedName>
</protein>
<name>A0A5C1YQ33_9PROT</name>
<organism evidence="3 4">
    <name type="scientific">Acetobacter vaccinii</name>
    <dbReference type="NCBI Taxonomy" id="2592655"/>
    <lineage>
        <taxon>Bacteria</taxon>
        <taxon>Pseudomonadati</taxon>
        <taxon>Pseudomonadota</taxon>
        <taxon>Alphaproteobacteria</taxon>
        <taxon>Acetobacterales</taxon>
        <taxon>Acetobacteraceae</taxon>
        <taxon>Acetobacter</taxon>
    </lineage>
</organism>
<dbReference type="OrthoDB" id="2293521at2"/>
<dbReference type="InterPro" id="IPR051807">
    <property type="entry name" value="Sec-metab_biosynth-assoc"/>
</dbReference>
<dbReference type="RefSeq" id="WP_149280136.1">
    <property type="nucleotide sequence ID" value="NZ_CP043506.1"/>
</dbReference>
<dbReference type="Gene3D" id="3.30.70.1060">
    <property type="entry name" value="Dimeric alpha+beta barrel"/>
    <property type="match status" value="1"/>
</dbReference>
<keyword evidence="4" id="KW-1185">Reference proteome</keyword>
<evidence type="ECO:0000313" key="4">
    <source>
        <dbReference type="Proteomes" id="UP000324536"/>
    </source>
</evidence>
<dbReference type="KEGG" id="acek:FLP30_00885"/>
<accession>A0A5C1YQ33</accession>
<proteinExistence type="inferred from homology"/>
<reference evidence="3 4" key="1">
    <citation type="submission" date="2019-09" db="EMBL/GenBank/DDBJ databases">
        <title>Genome sequencing of strain KACC 21233.</title>
        <authorList>
            <person name="Heo J."/>
            <person name="Kim S.-J."/>
            <person name="Kim J.-S."/>
            <person name="Hong S.-B."/>
            <person name="Kwon S.-W."/>
        </authorList>
    </citation>
    <scope>NUCLEOTIDE SEQUENCE [LARGE SCALE GENOMIC DNA]</scope>
    <source>
        <strain evidence="3 4">KACC 21233</strain>
    </source>
</reference>
<evidence type="ECO:0000259" key="2">
    <source>
        <dbReference type="Pfam" id="PF03795"/>
    </source>
</evidence>
<gene>
    <name evidence="3" type="ORF">FLP30_00885</name>
</gene>
<dbReference type="PANTHER" id="PTHR33606">
    <property type="entry name" value="PROTEIN YCII"/>
    <property type="match status" value="1"/>
</dbReference>
<evidence type="ECO:0000313" key="3">
    <source>
        <dbReference type="EMBL" id="QEO18476.1"/>
    </source>
</evidence>
<dbReference type="InterPro" id="IPR011008">
    <property type="entry name" value="Dimeric_a/b-barrel"/>
</dbReference>
<dbReference type="PANTHER" id="PTHR33606:SF3">
    <property type="entry name" value="PROTEIN YCII"/>
    <property type="match status" value="1"/>
</dbReference>
<dbReference type="AlphaFoldDB" id="A0A5C1YQ33"/>
<dbReference type="SUPFAM" id="SSF54909">
    <property type="entry name" value="Dimeric alpha+beta barrel"/>
    <property type="match status" value="1"/>
</dbReference>
<dbReference type="Pfam" id="PF03795">
    <property type="entry name" value="YCII"/>
    <property type="match status" value="1"/>
</dbReference>
<dbReference type="Proteomes" id="UP000324536">
    <property type="component" value="Chromosome"/>
</dbReference>
<sequence>MLFAIICTDRPGALELRKATRAQHLAFLESHKASIQFAGPQLDAQGNPSGSLIVLDVPDRESAEGFAAADPYAGVNLFESVVVRPLRAVFRDGQMVA</sequence>
<feature type="domain" description="YCII-related" evidence="2">
    <location>
        <begin position="1"/>
        <end position="86"/>
    </location>
</feature>
<dbReference type="InterPro" id="IPR005545">
    <property type="entry name" value="YCII"/>
</dbReference>
<comment type="similarity">
    <text evidence="1">Belongs to the YciI family.</text>
</comment>
<evidence type="ECO:0000256" key="1">
    <source>
        <dbReference type="ARBA" id="ARBA00007689"/>
    </source>
</evidence>
<dbReference type="EMBL" id="CP043506">
    <property type="protein sequence ID" value="QEO18476.1"/>
    <property type="molecule type" value="Genomic_DNA"/>
</dbReference>